<sequence>MLPDGVAVITAGVDVQDDRLEVELVGWGSGEESWSLDYIVIPGSPAEAATWATLEGILGRRYTPPRNAPPLPVRAVCIDSGGHYTPTVLEFCAARSARRVWAIKGASGAGRPAWPRRPSRAKKGGQPLFVIGVDGIKDVFYSRLSIDTAGEGYVHFPAGRDAEWFAQLTAERLHARWHKGRQIREWRKRAQDRNEALDCRVYAMAALEGLKSLGLRLNDEARILLDAPMRGPGDPVPSESLTPHPKRGAITSRWMSGH</sequence>
<evidence type="ECO:0000313" key="3">
    <source>
        <dbReference type="EMBL" id="KCZ99332.1"/>
    </source>
</evidence>
<evidence type="ECO:0000313" key="4">
    <source>
        <dbReference type="Proteomes" id="UP000027100"/>
    </source>
</evidence>
<dbReference type="GO" id="GO:0004519">
    <property type="term" value="F:endonuclease activity"/>
    <property type="evidence" value="ECO:0007669"/>
    <property type="project" value="InterPro"/>
</dbReference>
<protein>
    <submittedName>
        <fullName evidence="3">Phage terminase GpA</fullName>
    </submittedName>
</protein>
<dbReference type="eggNOG" id="COG5525">
    <property type="taxonomic scope" value="Bacteria"/>
</dbReference>
<dbReference type="EMBL" id="ARYM01000005">
    <property type="protein sequence ID" value="KCZ99332.1"/>
    <property type="molecule type" value="Genomic_DNA"/>
</dbReference>
<dbReference type="AlphaFoldDB" id="A0A062VMA9"/>
<evidence type="ECO:0000259" key="2">
    <source>
        <dbReference type="Pfam" id="PF20454"/>
    </source>
</evidence>
<reference evidence="3 4" key="1">
    <citation type="journal article" date="2014" name="Antonie Van Leeuwenhoek">
        <title>Hyphomonas beringensis sp. nov. and Hyphomonas chukchiensis sp. nov., isolated from surface seawater of the Bering Sea and Chukchi Sea.</title>
        <authorList>
            <person name="Li C."/>
            <person name="Lai Q."/>
            <person name="Li G."/>
            <person name="Dong C."/>
            <person name="Wang J."/>
            <person name="Liao Y."/>
            <person name="Shao Z."/>
        </authorList>
    </citation>
    <scope>NUCLEOTIDE SEQUENCE [LARGE SCALE GENOMIC DNA]</scope>
    <source>
        <strain evidence="3 4">PS728</strain>
    </source>
</reference>
<gene>
    <name evidence="3" type="ORF">HPO_05332</name>
</gene>
<feature type="domain" description="Terminase large subunit GpA endonuclease" evidence="2">
    <location>
        <begin position="1"/>
        <end position="210"/>
    </location>
</feature>
<dbReference type="InterPro" id="IPR046454">
    <property type="entry name" value="GpA_endonuclease"/>
</dbReference>
<feature type="region of interest" description="Disordered" evidence="1">
    <location>
        <begin position="228"/>
        <end position="258"/>
    </location>
</feature>
<dbReference type="Proteomes" id="UP000027100">
    <property type="component" value="Unassembled WGS sequence"/>
</dbReference>
<proteinExistence type="predicted"/>
<organism evidence="3 4">
    <name type="scientific">Hyphomonas polymorpha PS728</name>
    <dbReference type="NCBI Taxonomy" id="1280954"/>
    <lineage>
        <taxon>Bacteria</taxon>
        <taxon>Pseudomonadati</taxon>
        <taxon>Pseudomonadota</taxon>
        <taxon>Alphaproteobacteria</taxon>
        <taxon>Hyphomonadales</taxon>
        <taxon>Hyphomonadaceae</taxon>
        <taxon>Hyphomonas</taxon>
    </lineage>
</organism>
<dbReference type="STRING" id="1280954.HPO_05332"/>
<accession>A0A062VMA9</accession>
<evidence type="ECO:0000256" key="1">
    <source>
        <dbReference type="SAM" id="MobiDB-lite"/>
    </source>
</evidence>
<comment type="caution">
    <text evidence="3">The sequence shown here is derived from an EMBL/GenBank/DDBJ whole genome shotgun (WGS) entry which is preliminary data.</text>
</comment>
<name>A0A062VMA9_9PROT</name>
<dbReference type="Pfam" id="PF20454">
    <property type="entry name" value="GpA_nuclease"/>
    <property type="match status" value="1"/>
</dbReference>
<keyword evidence="4" id="KW-1185">Reference proteome</keyword>
<dbReference type="PATRIC" id="fig|1280954.3.peg.1088"/>